<protein>
    <submittedName>
        <fullName evidence="2">Potassium-transporting ATPase subunit F</fullName>
    </submittedName>
</protein>
<dbReference type="RefSeq" id="WP_378577767.1">
    <property type="nucleotide sequence ID" value="NZ_JBHSFQ010000025.1"/>
</dbReference>
<accession>A0ABV9E1J0</accession>
<dbReference type="InterPro" id="IPR011726">
    <property type="entry name" value="KdpF"/>
</dbReference>
<gene>
    <name evidence="2" type="ORF">ACFO4E_22065</name>
</gene>
<reference evidence="3" key="1">
    <citation type="journal article" date="2019" name="Int. J. Syst. Evol. Microbiol.">
        <title>The Global Catalogue of Microorganisms (GCM) 10K type strain sequencing project: providing services to taxonomists for standard genome sequencing and annotation.</title>
        <authorList>
            <consortium name="The Broad Institute Genomics Platform"/>
            <consortium name="The Broad Institute Genome Sequencing Center for Infectious Disease"/>
            <person name="Wu L."/>
            <person name="Ma J."/>
        </authorList>
    </citation>
    <scope>NUCLEOTIDE SEQUENCE [LARGE SCALE GENOMIC DNA]</scope>
    <source>
        <strain evidence="3">XZYJ18</strain>
    </source>
</reference>
<organism evidence="2 3">
    <name type="scientific">Nocardiopsis mangrovi</name>
    <dbReference type="NCBI Taxonomy" id="1179818"/>
    <lineage>
        <taxon>Bacteria</taxon>
        <taxon>Bacillati</taxon>
        <taxon>Actinomycetota</taxon>
        <taxon>Actinomycetes</taxon>
        <taxon>Streptosporangiales</taxon>
        <taxon>Nocardiopsidaceae</taxon>
        <taxon>Nocardiopsis</taxon>
    </lineage>
</organism>
<feature type="transmembrane region" description="Helical" evidence="1">
    <location>
        <begin position="6"/>
        <end position="27"/>
    </location>
</feature>
<dbReference type="Proteomes" id="UP001595923">
    <property type="component" value="Unassembled WGS sequence"/>
</dbReference>
<evidence type="ECO:0000313" key="2">
    <source>
        <dbReference type="EMBL" id="MFC4564552.1"/>
    </source>
</evidence>
<comment type="caution">
    <text evidence="2">The sequence shown here is derived from an EMBL/GenBank/DDBJ whole genome shotgun (WGS) entry which is preliminary data.</text>
</comment>
<dbReference type="Pfam" id="PF09604">
    <property type="entry name" value="Potass_KdpF"/>
    <property type="match status" value="1"/>
</dbReference>
<keyword evidence="1" id="KW-0812">Transmembrane</keyword>
<evidence type="ECO:0000313" key="3">
    <source>
        <dbReference type="Proteomes" id="UP001595923"/>
    </source>
</evidence>
<keyword evidence="1" id="KW-0472">Membrane</keyword>
<keyword evidence="1" id="KW-1133">Transmembrane helix</keyword>
<sequence>MSAAVLDLVGLAVAAALLVYLVIALVLPERF</sequence>
<evidence type="ECO:0000256" key="1">
    <source>
        <dbReference type="SAM" id="Phobius"/>
    </source>
</evidence>
<dbReference type="EMBL" id="JBHSFQ010000025">
    <property type="protein sequence ID" value="MFC4564552.1"/>
    <property type="molecule type" value="Genomic_DNA"/>
</dbReference>
<keyword evidence="3" id="KW-1185">Reference proteome</keyword>
<proteinExistence type="predicted"/>
<name>A0ABV9E1J0_9ACTN</name>